<dbReference type="EMBL" id="MHLA01000013">
    <property type="protein sequence ID" value="OGY99882.1"/>
    <property type="molecule type" value="Genomic_DNA"/>
</dbReference>
<gene>
    <name evidence="1" type="ORF">A2945_02720</name>
</gene>
<organism evidence="1 2">
    <name type="scientific">Candidatus Liptonbacteria bacterium RIFCSPLOWO2_01_FULL_52_25</name>
    <dbReference type="NCBI Taxonomy" id="1798650"/>
    <lineage>
        <taxon>Bacteria</taxon>
        <taxon>Candidatus Liptoniibacteriota</taxon>
    </lineage>
</organism>
<dbReference type="STRING" id="1798650.A2945_02720"/>
<name>A0A1G2CEQ7_9BACT</name>
<comment type="caution">
    <text evidence="1">The sequence shown here is derived from an EMBL/GenBank/DDBJ whole genome shotgun (WGS) entry which is preliminary data.</text>
</comment>
<evidence type="ECO:0000313" key="2">
    <source>
        <dbReference type="Proteomes" id="UP000178880"/>
    </source>
</evidence>
<dbReference type="Gene3D" id="1.10.3210.10">
    <property type="entry name" value="Hypothetical protein af1432"/>
    <property type="match status" value="1"/>
</dbReference>
<evidence type="ECO:0000313" key="1">
    <source>
        <dbReference type="EMBL" id="OGY99882.1"/>
    </source>
</evidence>
<dbReference type="Proteomes" id="UP000178880">
    <property type="component" value="Unassembled WGS sequence"/>
</dbReference>
<reference evidence="1 2" key="1">
    <citation type="journal article" date="2016" name="Nat. Commun.">
        <title>Thousands of microbial genomes shed light on interconnected biogeochemical processes in an aquifer system.</title>
        <authorList>
            <person name="Anantharaman K."/>
            <person name="Brown C.T."/>
            <person name="Hug L.A."/>
            <person name="Sharon I."/>
            <person name="Castelle C.J."/>
            <person name="Probst A.J."/>
            <person name="Thomas B.C."/>
            <person name="Singh A."/>
            <person name="Wilkins M.J."/>
            <person name="Karaoz U."/>
            <person name="Brodie E.L."/>
            <person name="Williams K.H."/>
            <person name="Hubbard S.S."/>
            <person name="Banfield J.F."/>
        </authorList>
    </citation>
    <scope>NUCLEOTIDE SEQUENCE [LARGE SCALE GENOMIC DNA]</scope>
</reference>
<accession>A0A1G2CEQ7</accession>
<dbReference type="SUPFAM" id="SSF109604">
    <property type="entry name" value="HD-domain/PDEase-like"/>
    <property type="match status" value="1"/>
</dbReference>
<protein>
    <submittedName>
        <fullName evidence="1">Uncharacterized protein</fullName>
    </submittedName>
</protein>
<proteinExistence type="predicted"/>
<sequence length="251" mass="28159">MPAEDFRVRLERSLRSAFSKENANGDHTYLHTGRMKKMGPRLQGIVGANGRPLVFDLDEYFVAVDLHNLDASLSFKREIKERGYRAVCEGLLAPGPFNVEAKERIIRAVTEHSKKDDEPGDSDLSVALRSADKIDRFAPSMLPGCGTCNPNLLAYDDSPNPFWGGEGTREGEVKTQYKAYFRNLEWYGMLPSDEARALVNPRFLKLIVEFLRCFGSEIAGHLGIPNRAEDDIRMAFGKHYEHVLTIVGGPK</sequence>
<dbReference type="AlphaFoldDB" id="A0A1G2CEQ7"/>